<accession>A0AA35YIC7</accession>
<sequence>MLQFPSTAFALRRHHHFFDLGDPEEIVKEIDRMATNQVKGPVLVEDISLCFNALKGPLVNEFATSVVGSPLTEVGEGATNLHVDHGVGDEDLSMAMNETQSQGTSVSGSGSITNNFTPDSFGCSSGSAKIGGYPVILIVSLED</sequence>
<dbReference type="Proteomes" id="UP001177003">
    <property type="component" value="Chromosome 3"/>
</dbReference>
<dbReference type="AlphaFoldDB" id="A0AA35YIC7"/>
<keyword evidence="2" id="KW-1185">Reference proteome</keyword>
<organism evidence="1 2">
    <name type="scientific">Lactuca saligna</name>
    <name type="common">Willowleaf lettuce</name>
    <dbReference type="NCBI Taxonomy" id="75948"/>
    <lineage>
        <taxon>Eukaryota</taxon>
        <taxon>Viridiplantae</taxon>
        <taxon>Streptophyta</taxon>
        <taxon>Embryophyta</taxon>
        <taxon>Tracheophyta</taxon>
        <taxon>Spermatophyta</taxon>
        <taxon>Magnoliopsida</taxon>
        <taxon>eudicotyledons</taxon>
        <taxon>Gunneridae</taxon>
        <taxon>Pentapetalae</taxon>
        <taxon>asterids</taxon>
        <taxon>campanulids</taxon>
        <taxon>Asterales</taxon>
        <taxon>Asteraceae</taxon>
        <taxon>Cichorioideae</taxon>
        <taxon>Cichorieae</taxon>
        <taxon>Lactucinae</taxon>
        <taxon>Lactuca</taxon>
    </lineage>
</organism>
<dbReference type="EMBL" id="OX465079">
    <property type="protein sequence ID" value="CAI9274485.1"/>
    <property type="molecule type" value="Genomic_DNA"/>
</dbReference>
<proteinExistence type="predicted"/>
<evidence type="ECO:0000313" key="1">
    <source>
        <dbReference type="EMBL" id="CAI9274485.1"/>
    </source>
</evidence>
<gene>
    <name evidence="1" type="ORF">LSALG_LOCUS14566</name>
</gene>
<reference evidence="1" key="1">
    <citation type="submission" date="2023-04" db="EMBL/GenBank/DDBJ databases">
        <authorList>
            <person name="Vijverberg K."/>
            <person name="Xiong W."/>
            <person name="Schranz E."/>
        </authorList>
    </citation>
    <scope>NUCLEOTIDE SEQUENCE</scope>
</reference>
<name>A0AA35YIC7_LACSI</name>
<protein>
    <submittedName>
        <fullName evidence="1">Uncharacterized protein</fullName>
    </submittedName>
</protein>
<evidence type="ECO:0000313" key="2">
    <source>
        <dbReference type="Proteomes" id="UP001177003"/>
    </source>
</evidence>